<protein>
    <recommendedName>
        <fullName evidence="5">Ig-like domain-containing protein</fullName>
    </recommendedName>
</protein>
<dbReference type="SUPFAM" id="SSF48726">
    <property type="entry name" value="Immunoglobulin"/>
    <property type="match status" value="1"/>
</dbReference>
<evidence type="ECO:0000256" key="4">
    <source>
        <dbReference type="SAM" id="Phobius"/>
    </source>
</evidence>
<dbReference type="Pfam" id="PF07654">
    <property type="entry name" value="C1-set"/>
    <property type="match status" value="1"/>
</dbReference>
<feature type="transmembrane region" description="Helical" evidence="4">
    <location>
        <begin position="170"/>
        <end position="191"/>
    </location>
</feature>
<accession>A0AA88SGH9</accession>
<dbReference type="InterPro" id="IPR036179">
    <property type="entry name" value="Ig-like_dom_sf"/>
</dbReference>
<dbReference type="Gene3D" id="2.60.40.10">
    <property type="entry name" value="Immunoglobulins"/>
    <property type="match status" value="1"/>
</dbReference>
<keyword evidence="4" id="KW-0812">Transmembrane</keyword>
<evidence type="ECO:0000259" key="5">
    <source>
        <dbReference type="PROSITE" id="PS50835"/>
    </source>
</evidence>
<dbReference type="EMBL" id="JAUPFM010000013">
    <property type="protein sequence ID" value="KAK2832837.1"/>
    <property type="molecule type" value="Genomic_DNA"/>
</dbReference>
<proteinExistence type="predicted"/>
<dbReference type="PANTHER" id="PTHR19944:SF98">
    <property type="entry name" value="IG-LIKE DOMAIN-CONTAINING PROTEIN"/>
    <property type="match status" value="1"/>
</dbReference>
<evidence type="ECO:0000256" key="2">
    <source>
        <dbReference type="ARBA" id="ARBA00023319"/>
    </source>
</evidence>
<comment type="caution">
    <text evidence="6">The sequence shown here is derived from an EMBL/GenBank/DDBJ whole genome shotgun (WGS) entry which is preliminary data.</text>
</comment>
<dbReference type="SMART" id="SM00407">
    <property type="entry name" value="IGc1"/>
    <property type="match status" value="1"/>
</dbReference>
<dbReference type="InterPro" id="IPR013783">
    <property type="entry name" value="Ig-like_fold"/>
</dbReference>
<keyword evidence="1" id="KW-1015">Disulfide bond</keyword>
<evidence type="ECO:0000256" key="1">
    <source>
        <dbReference type="ARBA" id="ARBA00023157"/>
    </source>
</evidence>
<dbReference type="FunFam" id="2.60.40.10:FF:000283">
    <property type="entry name" value="Immunoglobulin kappa constant"/>
    <property type="match status" value="1"/>
</dbReference>
<evidence type="ECO:0000256" key="3">
    <source>
        <dbReference type="SAM" id="MobiDB-lite"/>
    </source>
</evidence>
<feature type="domain" description="Ig-like" evidence="5">
    <location>
        <begin position="43"/>
        <end position="131"/>
    </location>
</feature>
<evidence type="ECO:0000313" key="6">
    <source>
        <dbReference type="EMBL" id="KAK2832837.1"/>
    </source>
</evidence>
<keyword evidence="4" id="KW-0472">Membrane</keyword>
<dbReference type="Proteomes" id="UP001187415">
    <property type="component" value="Unassembled WGS sequence"/>
</dbReference>
<name>A0AA88SGH9_CHASR</name>
<evidence type="ECO:0000313" key="7">
    <source>
        <dbReference type="Proteomes" id="UP001187415"/>
    </source>
</evidence>
<keyword evidence="7" id="KW-1185">Reference proteome</keyword>
<dbReference type="InterPro" id="IPR007110">
    <property type="entry name" value="Ig-like_dom"/>
</dbReference>
<dbReference type="PANTHER" id="PTHR19944">
    <property type="entry name" value="MHC CLASS II-RELATED"/>
    <property type="match status" value="1"/>
</dbReference>
<keyword evidence="2" id="KW-0393">Immunoglobulin domain</keyword>
<feature type="region of interest" description="Disordered" evidence="3">
    <location>
        <begin position="1"/>
        <end position="23"/>
    </location>
</feature>
<dbReference type="InterPro" id="IPR003597">
    <property type="entry name" value="Ig_C1-set"/>
</dbReference>
<reference evidence="6" key="1">
    <citation type="submission" date="2023-07" db="EMBL/GenBank/DDBJ databases">
        <title>Chromosome-level Genome Assembly of Striped Snakehead (Channa striata).</title>
        <authorList>
            <person name="Liu H."/>
        </authorList>
    </citation>
    <scope>NUCLEOTIDE SEQUENCE</scope>
    <source>
        <strain evidence="6">Gz</strain>
        <tissue evidence="6">Muscle</tissue>
    </source>
</reference>
<dbReference type="InterPro" id="IPR050160">
    <property type="entry name" value="MHC/Immunoglobulin"/>
</dbReference>
<gene>
    <name evidence="6" type="ORF">Q5P01_016726</name>
</gene>
<sequence length="201" mass="22203">MEAEIGGSRLGGKDKQCDTGAEASFGTGTKLTVLEPNRTVELPQVKVLKPSQKECQSKKDKSKKKTLVCVASGFYPDHVSVSWQIDGVDVTDGVATDNVAQRKNDHYQITSRLRVPLRQWFTPGKVFTCKVGLFNGTETVYRSGELRGIEGPGADAIREKYLKITHSAKLSYVVLILKSSIYGVFVTFFVWRLQGLSAKQD</sequence>
<dbReference type="AlphaFoldDB" id="A0AA88SGH9"/>
<organism evidence="6 7">
    <name type="scientific">Channa striata</name>
    <name type="common">Snakehead murrel</name>
    <name type="synonym">Ophicephalus striatus</name>
    <dbReference type="NCBI Taxonomy" id="64152"/>
    <lineage>
        <taxon>Eukaryota</taxon>
        <taxon>Metazoa</taxon>
        <taxon>Chordata</taxon>
        <taxon>Craniata</taxon>
        <taxon>Vertebrata</taxon>
        <taxon>Euteleostomi</taxon>
        <taxon>Actinopterygii</taxon>
        <taxon>Neopterygii</taxon>
        <taxon>Teleostei</taxon>
        <taxon>Neoteleostei</taxon>
        <taxon>Acanthomorphata</taxon>
        <taxon>Anabantaria</taxon>
        <taxon>Anabantiformes</taxon>
        <taxon>Channoidei</taxon>
        <taxon>Channidae</taxon>
        <taxon>Channa</taxon>
    </lineage>
</organism>
<dbReference type="PROSITE" id="PS50835">
    <property type="entry name" value="IG_LIKE"/>
    <property type="match status" value="1"/>
</dbReference>
<keyword evidence="4" id="KW-1133">Transmembrane helix</keyword>